<dbReference type="AlphaFoldDB" id="A0AB40CFL5"/>
<evidence type="ECO:0000313" key="1">
    <source>
        <dbReference type="Proteomes" id="UP001515500"/>
    </source>
</evidence>
<dbReference type="Gene3D" id="2.40.70.10">
    <property type="entry name" value="Acid Proteases"/>
    <property type="match status" value="1"/>
</dbReference>
<keyword evidence="1" id="KW-1185">Reference proteome</keyword>
<protein>
    <submittedName>
        <fullName evidence="2">Uncharacterized protein LOC120276071</fullName>
    </submittedName>
</protein>
<dbReference type="PANTHER" id="PTHR33067:SF35">
    <property type="entry name" value="ASPARTIC PEPTIDASE DDI1-TYPE DOMAIN-CONTAINING PROTEIN"/>
    <property type="match status" value="1"/>
</dbReference>
<proteinExistence type="predicted"/>
<dbReference type="InterPro" id="IPR021109">
    <property type="entry name" value="Peptidase_aspartic_dom_sf"/>
</dbReference>
<dbReference type="RefSeq" id="XP_039138743.1">
    <property type="nucleotide sequence ID" value="XM_039282809.1"/>
</dbReference>
<name>A0AB40CFL5_DIOCR</name>
<evidence type="ECO:0000313" key="2">
    <source>
        <dbReference type="RefSeq" id="XP_039138743.1"/>
    </source>
</evidence>
<dbReference type="CDD" id="cd00303">
    <property type="entry name" value="retropepsin_like"/>
    <property type="match status" value="1"/>
</dbReference>
<reference evidence="2" key="1">
    <citation type="submission" date="2025-08" db="UniProtKB">
        <authorList>
            <consortium name="RefSeq"/>
        </authorList>
    </citation>
    <scope>IDENTIFICATION</scope>
</reference>
<accession>A0AB40CFL5</accession>
<dbReference type="SUPFAM" id="SSF50630">
    <property type="entry name" value="Acid proteases"/>
    <property type="match status" value="1"/>
</dbReference>
<dbReference type="PANTHER" id="PTHR33067">
    <property type="entry name" value="RNA-DIRECTED DNA POLYMERASE-RELATED"/>
    <property type="match status" value="1"/>
</dbReference>
<dbReference type="Pfam" id="PF08284">
    <property type="entry name" value="RVP_2"/>
    <property type="match status" value="1"/>
</dbReference>
<dbReference type="GeneID" id="120276071"/>
<dbReference type="Proteomes" id="UP001515500">
    <property type="component" value="Chromosome 14"/>
</dbReference>
<gene>
    <name evidence="2" type="primary">LOC120276071</name>
</gene>
<organism evidence="1 2">
    <name type="scientific">Dioscorea cayennensis subsp. rotundata</name>
    <name type="common">White Guinea yam</name>
    <name type="synonym">Dioscorea rotundata</name>
    <dbReference type="NCBI Taxonomy" id="55577"/>
    <lineage>
        <taxon>Eukaryota</taxon>
        <taxon>Viridiplantae</taxon>
        <taxon>Streptophyta</taxon>
        <taxon>Embryophyta</taxon>
        <taxon>Tracheophyta</taxon>
        <taxon>Spermatophyta</taxon>
        <taxon>Magnoliopsida</taxon>
        <taxon>Liliopsida</taxon>
        <taxon>Dioscoreales</taxon>
        <taxon>Dioscoreaceae</taxon>
        <taxon>Dioscorea</taxon>
    </lineage>
</organism>
<sequence length="208" mass="23810">MYHLWKALSQMQKNAKFLKDLLTNKRKLEEMSIVTLSKGSLALLQNLLPRKQKDPGSFTIPCNIDDLVDEKALVDLGASINVMSFTMFSKHGLCDLKPIRMTLQLVYLSIRHPRRIIEDVLVKVDKFIFPIDFVILDVDEDVEVPLILGRSFLATSEALIDVSSRKITLRVWDEEVIFALSDEIKHPFTFDDTCYYINGTDSLVDECV</sequence>